<dbReference type="OrthoDB" id="2156838at2"/>
<dbReference type="RefSeq" id="WP_005723817.1">
    <property type="nucleotide sequence ID" value="NZ_JH932272.1"/>
</dbReference>
<dbReference type="HOGENOM" id="CLU_2844278_0_0_9"/>
<proteinExistence type="predicted"/>
<sequence length="65" mass="7324">MKNFKVVNNIELNRVVGGKIIRLTPYMLYNTKTHKTIPDYGAIWGKAGQTVANGWLQYGPWGSRG</sequence>
<dbReference type="EMBL" id="AGZG01000043">
    <property type="protein sequence ID" value="EKB71295.1"/>
    <property type="molecule type" value="Genomic_DNA"/>
</dbReference>
<dbReference type="AlphaFoldDB" id="K1MQ46"/>
<comment type="caution">
    <text evidence="1">The sequence shown here is derived from an EMBL/GenBank/DDBJ whole genome shotgun (WGS) entry which is preliminary data.</text>
</comment>
<evidence type="ECO:0000313" key="2">
    <source>
        <dbReference type="Proteomes" id="UP000004722"/>
    </source>
</evidence>
<reference evidence="1 2" key="1">
    <citation type="submission" date="2012-07" db="EMBL/GenBank/DDBJ databases">
        <title>The Genome Sequence of Lactobacillus crispatus FB077-07.</title>
        <authorList>
            <consortium name="The Broad Institute Genome Sequencing Platform"/>
            <person name="Earl A."/>
            <person name="Ward D."/>
            <person name="Feldgarden M."/>
            <person name="Gevers D."/>
            <person name="Saerens B."/>
            <person name="Vaneechoutte M."/>
            <person name="Walker B."/>
            <person name="Young S.K."/>
            <person name="Zeng Q."/>
            <person name="Gargeya S."/>
            <person name="Fitzgerald M."/>
            <person name="Haas B."/>
            <person name="Abouelleil A."/>
            <person name="Alvarado L."/>
            <person name="Arachchi H.M."/>
            <person name="Berlin A.M."/>
            <person name="Chapman S.B."/>
            <person name="Goldberg J."/>
            <person name="Griggs A."/>
            <person name="Gujja S."/>
            <person name="Hansen M."/>
            <person name="Howarth C."/>
            <person name="Imamovic A."/>
            <person name="Larimer J."/>
            <person name="McCowen C."/>
            <person name="Montmayeur A."/>
            <person name="Murphy C."/>
            <person name="Neiman D."/>
            <person name="Pearson M."/>
            <person name="Priest M."/>
            <person name="Roberts A."/>
            <person name="Saif S."/>
            <person name="Shea T."/>
            <person name="Sisk P."/>
            <person name="Sykes S."/>
            <person name="Wortman J."/>
            <person name="Nusbaum C."/>
            <person name="Birren B."/>
        </authorList>
    </citation>
    <scope>NUCLEOTIDE SEQUENCE [LARGE SCALE GENOMIC DNA]</scope>
    <source>
        <strain evidence="1 2">FB077-07</strain>
    </source>
</reference>
<evidence type="ECO:0000313" key="1">
    <source>
        <dbReference type="EMBL" id="EKB71295.1"/>
    </source>
</evidence>
<name>K1MQ46_9LACO</name>
<protein>
    <submittedName>
        <fullName evidence="1">Uncharacterized protein</fullName>
    </submittedName>
</protein>
<dbReference type="Proteomes" id="UP000004722">
    <property type="component" value="Unassembled WGS sequence"/>
</dbReference>
<organism evidence="1 2">
    <name type="scientific">Lactobacillus crispatus FB077-07</name>
    <dbReference type="NCBI Taxonomy" id="883092"/>
    <lineage>
        <taxon>Bacteria</taxon>
        <taxon>Bacillati</taxon>
        <taxon>Bacillota</taxon>
        <taxon>Bacilli</taxon>
        <taxon>Lactobacillales</taxon>
        <taxon>Lactobacillaceae</taxon>
        <taxon>Lactobacillus</taxon>
    </lineage>
</organism>
<accession>K1MQ46</accession>
<gene>
    <name evidence="1" type="ORF">HMPREF9249_00819</name>
</gene>
<dbReference type="PATRIC" id="fig|883092.3.peg.811"/>